<keyword evidence="2" id="KW-0472">Membrane</keyword>
<dbReference type="Pfam" id="PF07332">
    <property type="entry name" value="Phage_holin_3_6"/>
    <property type="match status" value="1"/>
</dbReference>
<comment type="caution">
    <text evidence="3">The sequence shown here is derived from an EMBL/GenBank/DDBJ whole genome shotgun (WGS) entry which is preliminary data.</text>
</comment>
<evidence type="ECO:0000256" key="2">
    <source>
        <dbReference type="SAM" id="Phobius"/>
    </source>
</evidence>
<dbReference type="InterPro" id="IPR009937">
    <property type="entry name" value="Phage_holin_3_6"/>
</dbReference>
<dbReference type="RefSeq" id="WP_209997181.1">
    <property type="nucleotide sequence ID" value="NZ_BAAAJY010000023.1"/>
</dbReference>
<keyword evidence="4" id="KW-1185">Reference proteome</keyword>
<dbReference type="Proteomes" id="UP001296993">
    <property type="component" value="Unassembled WGS sequence"/>
</dbReference>
<keyword evidence="2" id="KW-0812">Transmembrane</keyword>
<evidence type="ECO:0000256" key="1">
    <source>
        <dbReference type="SAM" id="MobiDB-lite"/>
    </source>
</evidence>
<feature type="region of interest" description="Disordered" evidence="1">
    <location>
        <begin position="1"/>
        <end position="29"/>
    </location>
</feature>
<sequence length="151" mass="15660">MSDQYTSSGAHRSSSPPQGEGHGETPSPSLGDLFSDLSQNVSVLVRQEVELAKAELKETARSAGKGAGLYGGAGIAAHFVLLFLSVAAMLGISAWVGYGWAALVIGVMWAIIAAVLAAVAKKQLKTVKGLPQTSATLKEIPPTFNPQEETP</sequence>
<name>A0ABS4XCR8_9MICC</name>
<feature type="transmembrane region" description="Helical" evidence="2">
    <location>
        <begin position="98"/>
        <end position="120"/>
    </location>
</feature>
<feature type="compositionally biased region" description="Polar residues" evidence="1">
    <location>
        <begin position="1"/>
        <end position="17"/>
    </location>
</feature>
<accession>A0ABS4XCR8</accession>
<reference evidence="3 4" key="1">
    <citation type="submission" date="2021-03" db="EMBL/GenBank/DDBJ databases">
        <title>Sequencing the genomes of 1000 actinobacteria strains.</title>
        <authorList>
            <person name="Klenk H.-P."/>
        </authorList>
    </citation>
    <scope>NUCLEOTIDE SEQUENCE [LARGE SCALE GENOMIC DNA]</scope>
    <source>
        <strain evidence="3 4">DSM 15797</strain>
    </source>
</reference>
<protein>
    <submittedName>
        <fullName evidence="3">Membrane protein YqjE</fullName>
    </submittedName>
</protein>
<feature type="transmembrane region" description="Helical" evidence="2">
    <location>
        <begin position="67"/>
        <end position="92"/>
    </location>
</feature>
<gene>
    <name evidence="3" type="ORF">JOF47_001760</name>
</gene>
<proteinExistence type="predicted"/>
<dbReference type="EMBL" id="JAGIOF010000001">
    <property type="protein sequence ID" value="MBP2386249.1"/>
    <property type="molecule type" value="Genomic_DNA"/>
</dbReference>
<organism evidence="3 4">
    <name type="scientific">Paeniglutamicibacter kerguelensis</name>
    <dbReference type="NCBI Taxonomy" id="254788"/>
    <lineage>
        <taxon>Bacteria</taxon>
        <taxon>Bacillati</taxon>
        <taxon>Actinomycetota</taxon>
        <taxon>Actinomycetes</taxon>
        <taxon>Micrococcales</taxon>
        <taxon>Micrococcaceae</taxon>
        <taxon>Paeniglutamicibacter</taxon>
    </lineage>
</organism>
<keyword evidence="2" id="KW-1133">Transmembrane helix</keyword>
<evidence type="ECO:0000313" key="4">
    <source>
        <dbReference type="Proteomes" id="UP001296993"/>
    </source>
</evidence>
<evidence type="ECO:0000313" key="3">
    <source>
        <dbReference type="EMBL" id="MBP2386249.1"/>
    </source>
</evidence>